<accession>A0A9P1KGN6</accession>
<reference evidence="2 3" key="1">
    <citation type="submission" date="2014-02" db="EMBL/GenBank/DDBJ databases">
        <authorList>
            <person name="Genoscope - CEA"/>
        </authorList>
    </citation>
    <scope>NUCLEOTIDE SEQUENCE [LARGE SCALE GENOMIC DNA]</scope>
    <source>
        <strain evidence="2 3">PCC 8005</strain>
    </source>
</reference>
<feature type="region of interest" description="Disordered" evidence="1">
    <location>
        <begin position="26"/>
        <end position="50"/>
    </location>
</feature>
<gene>
    <name evidence="2" type="ORF">ARTHRO_40346</name>
</gene>
<dbReference type="EMBL" id="FO818640">
    <property type="protein sequence ID" value="CDM95940.1"/>
    <property type="molecule type" value="Genomic_DNA"/>
</dbReference>
<name>A0A9P1KGN6_9CYAN</name>
<dbReference type="Proteomes" id="UP000032946">
    <property type="component" value="Chromosome"/>
</dbReference>
<evidence type="ECO:0000313" key="3">
    <source>
        <dbReference type="Proteomes" id="UP000032946"/>
    </source>
</evidence>
<proteinExistence type="predicted"/>
<dbReference type="RefSeq" id="WP_008055716.1">
    <property type="nucleotide sequence ID" value="NZ_FO818640.1"/>
</dbReference>
<evidence type="ECO:0000313" key="2">
    <source>
        <dbReference type="EMBL" id="CDM95940.1"/>
    </source>
</evidence>
<organism evidence="2 3">
    <name type="scientific">Limnospira indica PCC 8005</name>
    <dbReference type="NCBI Taxonomy" id="376219"/>
    <lineage>
        <taxon>Bacteria</taxon>
        <taxon>Bacillati</taxon>
        <taxon>Cyanobacteriota</taxon>
        <taxon>Cyanophyceae</taxon>
        <taxon>Oscillatoriophycideae</taxon>
        <taxon>Oscillatoriales</taxon>
        <taxon>Sirenicapillariaceae</taxon>
        <taxon>Limnospira</taxon>
    </lineage>
</organism>
<sequence length="50" mass="5495">MPRKVSGAIADDIAALEGHFFNLSDNHVDPDMPESLPDPDPFSDWLQTNA</sequence>
<protein>
    <submittedName>
        <fullName evidence="2">Uncharacterized protein</fullName>
    </submittedName>
</protein>
<evidence type="ECO:0000256" key="1">
    <source>
        <dbReference type="SAM" id="MobiDB-lite"/>
    </source>
</evidence>
<keyword evidence="3" id="KW-1185">Reference proteome</keyword>
<dbReference type="AlphaFoldDB" id="A0A9P1KGN6"/>